<accession>A0A7W6IBU4</accession>
<evidence type="ECO:0000313" key="7">
    <source>
        <dbReference type="Proteomes" id="UP000519439"/>
    </source>
</evidence>
<dbReference type="SUPFAM" id="SSF53822">
    <property type="entry name" value="Periplasmic binding protein-like I"/>
    <property type="match status" value="1"/>
</dbReference>
<dbReference type="Gene3D" id="3.40.50.2300">
    <property type="match status" value="2"/>
</dbReference>
<dbReference type="CDD" id="cd06311">
    <property type="entry name" value="PBP1_ABC_sugar_binding-like"/>
    <property type="match status" value="1"/>
</dbReference>
<dbReference type="GO" id="GO:0030246">
    <property type="term" value="F:carbohydrate binding"/>
    <property type="evidence" value="ECO:0007669"/>
    <property type="project" value="UniProtKB-ARBA"/>
</dbReference>
<feature type="chain" id="PRO_5030684682" evidence="4">
    <location>
        <begin position="25"/>
        <end position="316"/>
    </location>
</feature>
<dbReference type="Pfam" id="PF13407">
    <property type="entry name" value="Peripla_BP_4"/>
    <property type="match status" value="1"/>
</dbReference>
<proteinExistence type="inferred from homology"/>
<dbReference type="Proteomes" id="UP000519439">
    <property type="component" value="Unassembled WGS sequence"/>
</dbReference>
<dbReference type="InterPro" id="IPR028082">
    <property type="entry name" value="Peripla_BP_I"/>
</dbReference>
<evidence type="ECO:0000313" key="6">
    <source>
        <dbReference type="EMBL" id="MBB4038514.1"/>
    </source>
</evidence>
<dbReference type="InterPro" id="IPR025997">
    <property type="entry name" value="SBP_2_dom"/>
</dbReference>
<dbReference type="PANTHER" id="PTHR46847:SF1">
    <property type="entry name" value="D-ALLOSE-BINDING PERIPLASMIC PROTEIN-RELATED"/>
    <property type="match status" value="1"/>
</dbReference>
<dbReference type="PANTHER" id="PTHR46847">
    <property type="entry name" value="D-ALLOSE-BINDING PERIPLASMIC PROTEIN-RELATED"/>
    <property type="match status" value="1"/>
</dbReference>
<evidence type="ECO:0000256" key="1">
    <source>
        <dbReference type="ARBA" id="ARBA00004196"/>
    </source>
</evidence>
<organism evidence="6 7">
    <name type="scientific">Microvirga flocculans</name>
    <dbReference type="NCBI Taxonomy" id="217168"/>
    <lineage>
        <taxon>Bacteria</taxon>
        <taxon>Pseudomonadati</taxon>
        <taxon>Pseudomonadota</taxon>
        <taxon>Alphaproteobacteria</taxon>
        <taxon>Hyphomicrobiales</taxon>
        <taxon>Methylobacteriaceae</taxon>
        <taxon>Microvirga</taxon>
    </lineage>
</organism>
<reference evidence="6 7" key="1">
    <citation type="submission" date="2020-08" db="EMBL/GenBank/DDBJ databases">
        <title>Genomic Encyclopedia of Type Strains, Phase IV (KMG-IV): sequencing the most valuable type-strain genomes for metagenomic binning, comparative biology and taxonomic classification.</title>
        <authorList>
            <person name="Goeker M."/>
        </authorList>
    </citation>
    <scope>NUCLEOTIDE SEQUENCE [LARGE SCALE GENOMIC DNA]</scope>
    <source>
        <strain evidence="6 7">DSM 15743</strain>
    </source>
</reference>
<evidence type="ECO:0000256" key="4">
    <source>
        <dbReference type="SAM" id="SignalP"/>
    </source>
</evidence>
<keyword evidence="7" id="KW-1185">Reference proteome</keyword>
<dbReference type="RefSeq" id="WP_027314681.1">
    <property type="nucleotide sequence ID" value="NZ_JACIDC010000001.1"/>
</dbReference>
<feature type="domain" description="Periplasmic binding protein" evidence="5">
    <location>
        <begin position="31"/>
        <end position="260"/>
    </location>
</feature>
<comment type="subcellular location">
    <subcellularLocation>
        <location evidence="1">Cell envelope</location>
    </subcellularLocation>
</comment>
<sequence>MKATAWKIAIAAGLMAGVATGAIAQQKNVTIGVSIPAATHGWTGGAVYHAQETAKELEKAHPGLKVIVKTSPDGASQANALDDLTAQKIDALVVLPFNSDELTNPVREVKKKGVLITVIDRGLKDPTIQDIYVAGDNPGFGRIAGKYFADTLKQGNIVVLRGIPTVLDDERVTNFEKAIEGSGVKIIDKQYANWNRDDAFKVMQDFLSKHPKIDAVWAADDDMALGVLEAIRQAKREDIKFVVGGAGMKEMVKRVMDGDKMIPVNVTYPPALVATAMHVTAASFYTNAPMRGTFVLNAQLITKDNAKDHYFPNSPF</sequence>
<dbReference type="AlphaFoldDB" id="A0A7W6IBU4"/>
<evidence type="ECO:0000256" key="3">
    <source>
        <dbReference type="ARBA" id="ARBA00022729"/>
    </source>
</evidence>
<evidence type="ECO:0000259" key="5">
    <source>
        <dbReference type="Pfam" id="PF13407"/>
    </source>
</evidence>
<feature type="signal peptide" evidence="4">
    <location>
        <begin position="1"/>
        <end position="24"/>
    </location>
</feature>
<protein>
    <submittedName>
        <fullName evidence="6">Ribose transport system substrate-binding protein</fullName>
    </submittedName>
</protein>
<gene>
    <name evidence="6" type="ORF">GGR34_000143</name>
</gene>
<evidence type="ECO:0000256" key="2">
    <source>
        <dbReference type="ARBA" id="ARBA00007639"/>
    </source>
</evidence>
<comment type="caution">
    <text evidence="6">The sequence shown here is derived from an EMBL/GenBank/DDBJ whole genome shotgun (WGS) entry which is preliminary data.</text>
</comment>
<name>A0A7W6IBU4_9HYPH</name>
<dbReference type="EMBL" id="JACIDC010000001">
    <property type="protein sequence ID" value="MBB4038514.1"/>
    <property type="molecule type" value="Genomic_DNA"/>
</dbReference>
<dbReference type="GO" id="GO:0030313">
    <property type="term" value="C:cell envelope"/>
    <property type="evidence" value="ECO:0007669"/>
    <property type="project" value="UniProtKB-SubCell"/>
</dbReference>
<comment type="similarity">
    <text evidence="2">Belongs to the bacterial solute-binding protein 2 family.</text>
</comment>
<keyword evidence="3 4" id="KW-0732">Signal</keyword>